<proteinExistence type="predicted"/>
<gene>
    <name evidence="3" type="ORF">DEO72_LG8g1400</name>
</gene>
<protein>
    <submittedName>
        <fullName evidence="3">Transposase putative</fullName>
    </submittedName>
</protein>
<dbReference type="AlphaFoldDB" id="A0A4D6MPK7"/>
<sequence>MSSSSDRVSLSDSGSEQSMDSGSSRDDTSDREETGSVGRIPMERVVEVREDPPEELAESNWPAKTGYEWVAADVQTQRSLFRWSRLLKSWLNCTPIFEKGVQRDIIAPERVTVVECGCHGREGAAEEFFYIYMCHFSQLHIRLPFDEFTMGVLRLLNVAPTQLHPNSWAYLQTFKLLCMALYLEPSPRAFLYFFVTRPKSPITWLSLISRPGLNRLDAFTQLFKHFKDGFFKVVVKPASRSHFYMANGNTKFLFFWIGNPWRYKVISREDLSVVEKDVVDTLMQFSDKMPTKGLVRVYNSVHPIIDIEGHMAQLGKTNLTLFQTLRKEKAVKAKAARNTEVPNLQDSLVDVHVHGGTKRKVELPTRPGKGKDVKKVRAVVIGAGSTSGVKGAEAGLIELSETTVRKDIKINMAESLMDSYDNMEPKALGVEGR</sequence>
<feature type="compositionally biased region" description="Basic and acidic residues" evidence="1">
    <location>
        <begin position="41"/>
        <end position="51"/>
    </location>
</feature>
<accession>A0A4D6MPK7</accession>
<evidence type="ECO:0000313" key="3">
    <source>
        <dbReference type="EMBL" id="QCE03376.1"/>
    </source>
</evidence>
<feature type="region of interest" description="Disordered" evidence="1">
    <location>
        <begin position="1"/>
        <end position="57"/>
    </location>
</feature>
<dbReference type="InterPro" id="IPR007321">
    <property type="entry name" value="Transposase_28"/>
</dbReference>
<feature type="domain" description="Transposase (putative) gypsy type" evidence="2">
    <location>
        <begin position="133"/>
        <end position="197"/>
    </location>
</feature>
<reference evidence="3 4" key="1">
    <citation type="submission" date="2019-04" db="EMBL/GenBank/DDBJ databases">
        <title>An improved genome assembly and genetic linkage map for asparagus bean, Vigna unguiculata ssp. sesquipedialis.</title>
        <authorList>
            <person name="Xia Q."/>
            <person name="Zhang R."/>
            <person name="Dong Y."/>
        </authorList>
    </citation>
    <scope>NUCLEOTIDE SEQUENCE [LARGE SCALE GENOMIC DNA]</scope>
    <source>
        <tissue evidence="3">Leaf</tissue>
    </source>
</reference>
<evidence type="ECO:0000259" key="2">
    <source>
        <dbReference type="Pfam" id="PF04195"/>
    </source>
</evidence>
<feature type="compositionally biased region" description="Low complexity" evidence="1">
    <location>
        <begin position="1"/>
        <end position="22"/>
    </location>
</feature>
<feature type="compositionally biased region" description="Basic and acidic residues" evidence="1">
    <location>
        <begin position="23"/>
        <end position="34"/>
    </location>
</feature>
<dbReference type="Pfam" id="PF04195">
    <property type="entry name" value="Transposase_28"/>
    <property type="match status" value="1"/>
</dbReference>
<evidence type="ECO:0000313" key="4">
    <source>
        <dbReference type="Proteomes" id="UP000501690"/>
    </source>
</evidence>
<name>A0A4D6MPK7_VIGUN</name>
<dbReference type="Proteomes" id="UP000501690">
    <property type="component" value="Linkage Group LG8"/>
</dbReference>
<keyword evidence="4" id="KW-1185">Reference proteome</keyword>
<organism evidence="3 4">
    <name type="scientific">Vigna unguiculata</name>
    <name type="common">Cowpea</name>
    <dbReference type="NCBI Taxonomy" id="3917"/>
    <lineage>
        <taxon>Eukaryota</taxon>
        <taxon>Viridiplantae</taxon>
        <taxon>Streptophyta</taxon>
        <taxon>Embryophyta</taxon>
        <taxon>Tracheophyta</taxon>
        <taxon>Spermatophyta</taxon>
        <taxon>Magnoliopsida</taxon>
        <taxon>eudicotyledons</taxon>
        <taxon>Gunneridae</taxon>
        <taxon>Pentapetalae</taxon>
        <taxon>rosids</taxon>
        <taxon>fabids</taxon>
        <taxon>Fabales</taxon>
        <taxon>Fabaceae</taxon>
        <taxon>Papilionoideae</taxon>
        <taxon>50 kb inversion clade</taxon>
        <taxon>NPAAA clade</taxon>
        <taxon>indigoferoid/millettioid clade</taxon>
        <taxon>Phaseoleae</taxon>
        <taxon>Vigna</taxon>
    </lineage>
</organism>
<dbReference type="EMBL" id="CP039352">
    <property type="protein sequence ID" value="QCE03376.1"/>
    <property type="molecule type" value="Genomic_DNA"/>
</dbReference>
<evidence type="ECO:0000256" key="1">
    <source>
        <dbReference type="SAM" id="MobiDB-lite"/>
    </source>
</evidence>